<dbReference type="EMBL" id="JACAZH010000060">
    <property type="protein sequence ID" value="KAF7331155.1"/>
    <property type="molecule type" value="Genomic_DNA"/>
</dbReference>
<dbReference type="OrthoDB" id="2564234at2759"/>
<keyword evidence="2" id="KW-0812">Transmembrane</keyword>
<evidence type="ECO:0000313" key="4">
    <source>
        <dbReference type="Proteomes" id="UP000623467"/>
    </source>
</evidence>
<evidence type="ECO:0000256" key="2">
    <source>
        <dbReference type="SAM" id="Phobius"/>
    </source>
</evidence>
<feature type="region of interest" description="Disordered" evidence="1">
    <location>
        <begin position="394"/>
        <end position="541"/>
    </location>
</feature>
<keyword evidence="2" id="KW-1133">Transmembrane helix</keyword>
<reference evidence="3" key="1">
    <citation type="submission" date="2020-05" db="EMBL/GenBank/DDBJ databases">
        <title>Mycena genomes resolve the evolution of fungal bioluminescence.</title>
        <authorList>
            <person name="Tsai I.J."/>
        </authorList>
    </citation>
    <scope>NUCLEOTIDE SEQUENCE</scope>
    <source>
        <strain evidence="3">160909Yilan</strain>
    </source>
</reference>
<organism evidence="3 4">
    <name type="scientific">Mycena sanguinolenta</name>
    <dbReference type="NCBI Taxonomy" id="230812"/>
    <lineage>
        <taxon>Eukaryota</taxon>
        <taxon>Fungi</taxon>
        <taxon>Dikarya</taxon>
        <taxon>Basidiomycota</taxon>
        <taxon>Agaricomycotina</taxon>
        <taxon>Agaricomycetes</taxon>
        <taxon>Agaricomycetidae</taxon>
        <taxon>Agaricales</taxon>
        <taxon>Marasmiineae</taxon>
        <taxon>Mycenaceae</taxon>
        <taxon>Mycena</taxon>
    </lineage>
</organism>
<gene>
    <name evidence="3" type="ORF">MSAN_02434100</name>
</gene>
<evidence type="ECO:0008006" key="5">
    <source>
        <dbReference type="Google" id="ProtNLM"/>
    </source>
</evidence>
<name>A0A8H6WYR1_9AGAR</name>
<protein>
    <recommendedName>
        <fullName evidence="5">Transmembrane protein</fullName>
    </recommendedName>
</protein>
<accession>A0A8H6WYR1</accession>
<proteinExistence type="predicted"/>
<evidence type="ECO:0000256" key="1">
    <source>
        <dbReference type="SAM" id="MobiDB-lite"/>
    </source>
</evidence>
<dbReference type="Proteomes" id="UP000623467">
    <property type="component" value="Unassembled WGS sequence"/>
</dbReference>
<keyword evidence="4" id="KW-1185">Reference proteome</keyword>
<evidence type="ECO:0000313" key="3">
    <source>
        <dbReference type="EMBL" id="KAF7331155.1"/>
    </source>
</evidence>
<dbReference type="Gene3D" id="2.60.120.260">
    <property type="entry name" value="Galactose-binding domain-like"/>
    <property type="match status" value="2"/>
</dbReference>
<feature type="transmembrane region" description="Helical" evidence="2">
    <location>
        <begin position="297"/>
        <end position="319"/>
    </location>
</feature>
<feature type="compositionally biased region" description="Polar residues" evidence="1">
    <location>
        <begin position="437"/>
        <end position="446"/>
    </location>
</feature>
<sequence length="541" mass="56123">MTSTNFTIDNINPLIQYAPPGAWSEGSDTLDPLGVDYSNGGTFTLSTTQGSSATFTFNGTQVFVAGAKRSNHGPYSITLDGTQTTFNGFSADPVFGPLFISDVLPQGLHTVTLTNQENNASFPFLDLDFITWTSTLPDQGESKNVEDTDSSFTYSPPTSWSSTGLSTLQLTGFSGNSGHTTQTTGASVTVAFSGTFITIFGPVGPTIARYTVQLDGVNAGTFNATKQAYYPQVALFSASGLSDGPHSLELVSQPATPGQILAIDFIQVSPTSTANATASSGSASSTSAAKKSSIGPAIGGAVGGVVVLAILILVICILFRRRRRREEDRNQMALEDKYSVPTAYPMNSTMSVPYAASNNASTPYVPSNNEFMPSAMGNSTMPYASAAAQSQYSMHSQSHLVQQGPYTDGPPSPPLTNPYGGMDSQSSSHGAGVAQRTYRTVNNDDSQLGHRSRLSSSDAGSGSGSGSVGPTSTVQSAGAAGLGAGGGNARRSKGGPLPLPPTANVPLPAGAARMYVPGREQDMGPLPPDYEQATEPYRSPS</sequence>
<dbReference type="AlphaFoldDB" id="A0A8H6WYR1"/>
<keyword evidence="2" id="KW-0472">Membrane</keyword>
<comment type="caution">
    <text evidence="3">The sequence shown here is derived from an EMBL/GenBank/DDBJ whole genome shotgun (WGS) entry which is preliminary data.</text>
</comment>